<dbReference type="GO" id="GO:0046872">
    <property type="term" value="F:metal ion binding"/>
    <property type="evidence" value="ECO:0007669"/>
    <property type="project" value="UniProtKB-KW"/>
</dbReference>
<dbReference type="PANTHER" id="PTHR11601:SF34">
    <property type="entry name" value="CYSTEINE DESULFURASE"/>
    <property type="match status" value="1"/>
</dbReference>
<evidence type="ECO:0000256" key="8">
    <source>
        <dbReference type="ARBA" id="ARBA00023004"/>
    </source>
</evidence>
<evidence type="ECO:0000313" key="13">
    <source>
        <dbReference type="Proteomes" id="UP000190135"/>
    </source>
</evidence>
<comment type="cofactor">
    <cofactor evidence="1">
        <name>pyridoxal 5'-phosphate</name>
        <dbReference type="ChEBI" id="CHEBI:597326"/>
    </cofactor>
</comment>
<dbReference type="Proteomes" id="UP000190135">
    <property type="component" value="Unassembled WGS sequence"/>
</dbReference>
<dbReference type="SUPFAM" id="SSF53383">
    <property type="entry name" value="PLP-dependent transferases"/>
    <property type="match status" value="1"/>
</dbReference>
<protein>
    <recommendedName>
        <fullName evidence="4">Cysteine desulfurase</fullName>
    </recommendedName>
</protein>
<dbReference type="PANTHER" id="PTHR11601">
    <property type="entry name" value="CYSTEINE DESULFURYLASE FAMILY MEMBER"/>
    <property type="match status" value="1"/>
</dbReference>
<dbReference type="Gene3D" id="3.90.1150.10">
    <property type="entry name" value="Aspartate Aminotransferase, domain 1"/>
    <property type="match status" value="1"/>
</dbReference>
<keyword evidence="9" id="KW-0411">Iron-sulfur</keyword>
<evidence type="ECO:0000256" key="10">
    <source>
        <dbReference type="ARBA" id="ARBA00050776"/>
    </source>
</evidence>
<gene>
    <name evidence="12" type="ORF">SAMN05428963_101336</name>
</gene>
<dbReference type="RefSeq" id="WP_078706625.1">
    <property type="nucleotide sequence ID" value="NZ_FUXL01000001.1"/>
</dbReference>
<comment type="function">
    <text evidence="2">Catalyzes the removal of elemental sulfur atoms from cysteine to produce alanine. Seems to participate in the biosynthesis of the nitrogenase metalloclusters by providing the inorganic sulfur required for the Fe-S core formation.</text>
</comment>
<dbReference type="Gene3D" id="3.40.640.10">
    <property type="entry name" value="Type I PLP-dependent aspartate aminotransferase-like (Major domain)"/>
    <property type="match status" value="1"/>
</dbReference>
<evidence type="ECO:0000256" key="1">
    <source>
        <dbReference type="ARBA" id="ARBA00001933"/>
    </source>
</evidence>
<dbReference type="InterPro" id="IPR015422">
    <property type="entry name" value="PyrdxlP-dep_Trfase_small"/>
</dbReference>
<evidence type="ECO:0000256" key="9">
    <source>
        <dbReference type="ARBA" id="ARBA00023014"/>
    </source>
</evidence>
<evidence type="ECO:0000256" key="5">
    <source>
        <dbReference type="ARBA" id="ARBA00022679"/>
    </source>
</evidence>
<sequence>MSAAGARIYLDHNAATPLLPEARAALLDALDHFGNPSSVHREGQTARGIIDKARRAVALLVGAKPDAVTFTSGATEAAVTCLSPRWIVNGAEVLIDRLAVVETDHPSIREGGRFQAEACTRLPVDANGVLRLNALEAWLSQVPDGPKSMVAISWANSETGVLQPLAEIAESCRAAGALLVADAVQVAGRLPIDLKNAGADAVILSGHKIGAAKGTGAFVLREATCRPEPLITGGGQEKYRRSGTEAVPVIASFGAAALVAAERVSQAPALAELRDHLEDALLQRFAENITIVGKAAPRLANTSAVSCRKVQAETAQIALDLAGIAVSSGSACSSGKVGASHVLEALCAAGCPVDARMGALRVSLGYETRTSDIDALVTALEPLLLRAAQGKSSGRAAA</sequence>
<proteinExistence type="inferred from homology"/>
<dbReference type="AlphaFoldDB" id="A0A1T4LRS4"/>
<dbReference type="PIRSF" id="PIRSF005572">
    <property type="entry name" value="NifS"/>
    <property type="match status" value="1"/>
</dbReference>
<evidence type="ECO:0000256" key="6">
    <source>
        <dbReference type="ARBA" id="ARBA00022723"/>
    </source>
</evidence>
<accession>A0A1T4LRS4</accession>
<evidence type="ECO:0000313" key="12">
    <source>
        <dbReference type="EMBL" id="SJZ57228.1"/>
    </source>
</evidence>
<keyword evidence="7" id="KW-0663">Pyridoxal phosphate</keyword>
<reference evidence="12 13" key="1">
    <citation type="submission" date="2017-02" db="EMBL/GenBank/DDBJ databases">
        <authorList>
            <person name="Peterson S.W."/>
        </authorList>
    </citation>
    <scope>NUCLEOTIDE SEQUENCE [LARGE SCALE GENOMIC DNA]</scope>
    <source>
        <strain evidence="12 13">USBA 369</strain>
    </source>
</reference>
<dbReference type="InterPro" id="IPR015424">
    <property type="entry name" value="PyrdxlP-dep_Trfase"/>
</dbReference>
<comment type="similarity">
    <text evidence="3">Belongs to the class-V pyridoxal-phosphate-dependent aminotransferase family. NifS/IscS subfamily.</text>
</comment>
<evidence type="ECO:0000256" key="3">
    <source>
        <dbReference type="ARBA" id="ARBA00006490"/>
    </source>
</evidence>
<feature type="domain" description="Aminotransferase class V" evidence="11">
    <location>
        <begin position="8"/>
        <end position="376"/>
    </location>
</feature>
<dbReference type="Pfam" id="PF00266">
    <property type="entry name" value="Aminotran_5"/>
    <property type="match status" value="1"/>
</dbReference>
<keyword evidence="5" id="KW-0808">Transferase</keyword>
<organism evidence="12 13">
    <name type="scientific">Consotaella salsifontis</name>
    <dbReference type="NCBI Taxonomy" id="1365950"/>
    <lineage>
        <taxon>Bacteria</taxon>
        <taxon>Pseudomonadati</taxon>
        <taxon>Pseudomonadota</taxon>
        <taxon>Alphaproteobacteria</taxon>
        <taxon>Hyphomicrobiales</taxon>
        <taxon>Aurantimonadaceae</taxon>
        <taxon>Consotaella</taxon>
    </lineage>
</organism>
<dbReference type="GO" id="GO:0051536">
    <property type="term" value="F:iron-sulfur cluster binding"/>
    <property type="evidence" value="ECO:0007669"/>
    <property type="project" value="UniProtKB-KW"/>
</dbReference>
<evidence type="ECO:0000256" key="2">
    <source>
        <dbReference type="ARBA" id="ARBA00003120"/>
    </source>
</evidence>
<keyword evidence="6" id="KW-0479">Metal-binding</keyword>
<dbReference type="STRING" id="1365950.SAMN05428963_101336"/>
<evidence type="ECO:0000256" key="7">
    <source>
        <dbReference type="ARBA" id="ARBA00022898"/>
    </source>
</evidence>
<comment type="catalytic activity">
    <reaction evidence="10">
        <text>(sulfur carrier)-H + L-cysteine = (sulfur carrier)-SH + L-alanine</text>
        <dbReference type="Rhea" id="RHEA:43892"/>
        <dbReference type="Rhea" id="RHEA-COMP:14737"/>
        <dbReference type="Rhea" id="RHEA-COMP:14739"/>
        <dbReference type="ChEBI" id="CHEBI:29917"/>
        <dbReference type="ChEBI" id="CHEBI:35235"/>
        <dbReference type="ChEBI" id="CHEBI:57972"/>
        <dbReference type="ChEBI" id="CHEBI:64428"/>
        <dbReference type="EC" id="2.8.1.7"/>
    </reaction>
</comment>
<name>A0A1T4LRS4_9HYPH</name>
<dbReference type="InterPro" id="IPR016454">
    <property type="entry name" value="Cysteine_dSase"/>
</dbReference>
<dbReference type="EMBL" id="FUXL01000001">
    <property type="protein sequence ID" value="SJZ57228.1"/>
    <property type="molecule type" value="Genomic_DNA"/>
</dbReference>
<dbReference type="OrthoDB" id="9808002at2"/>
<dbReference type="InterPro" id="IPR000192">
    <property type="entry name" value="Aminotrans_V_dom"/>
</dbReference>
<keyword evidence="13" id="KW-1185">Reference proteome</keyword>
<evidence type="ECO:0000256" key="4">
    <source>
        <dbReference type="ARBA" id="ARBA00013558"/>
    </source>
</evidence>
<dbReference type="GO" id="GO:0031071">
    <property type="term" value="F:cysteine desulfurase activity"/>
    <property type="evidence" value="ECO:0007669"/>
    <property type="project" value="UniProtKB-EC"/>
</dbReference>
<keyword evidence="8" id="KW-0408">Iron</keyword>
<evidence type="ECO:0000259" key="11">
    <source>
        <dbReference type="Pfam" id="PF00266"/>
    </source>
</evidence>
<dbReference type="InterPro" id="IPR015421">
    <property type="entry name" value="PyrdxlP-dep_Trfase_major"/>
</dbReference>
<dbReference type="Gene3D" id="1.10.260.50">
    <property type="match status" value="1"/>
</dbReference>